<accession>A0A939KM35</accession>
<dbReference type="RefSeq" id="WP_207600805.1">
    <property type="nucleotide sequence ID" value="NZ_JAFNJU010000016.1"/>
</dbReference>
<dbReference type="SUPFAM" id="SSF48498">
    <property type="entry name" value="Tetracyclin repressor-like, C-terminal domain"/>
    <property type="match status" value="1"/>
</dbReference>
<dbReference type="InterPro" id="IPR036271">
    <property type="entry name" value="Tet_transcr_reg_TetR-rel_C_sf"/>
</dbReference>
<dbReference type="Pfam" id="PF21256">
    <property type="entry name" value="TetR_C_5-like"/>
    <property type="match status" value="1"/>
</dbReference>
<dbReference type="InterPro" id="IPR049488">
    <property type="entry name" value="TM_1030-like_C"/>
</dbReference>
<dbReference type="InterPro" id="IPR023772">
    <property type="entry name" value="DNA-bd_HTH_TetR-type_CS"/>
</dbReference>
<dbReference type="EMBL" id="JAFNJU010000016">
    <property type="protein sequence ID" value="MBO1266280.1"/>
    <property type="molecule type" value="Genomic_DNA"/>
</dbReference>
<organism evidence="4 5">
    <name type="scientific">Proteiniclasticum aestuarii</name>
    <dbReference type="NCBI Taxonomy" id="2817862"/>
    <lineage>
        <taxon>Bacteria</taxon>
        <taxon>Bacillati</taxon>
        <taxon>Bacillota</taxon>
        <taxon>Clostridia</taxon>
        <taxon>Eubacteriales</taxon>
        <taxon>Clostridiaceae</taxon>
        <taxon>Proteiniclasticum</taxon>
    </lineage>
</organism>
<dbReference type="PANTHER" id="PTHR30328:SF54">
    <property type="entry name" value="HTH-TYPE TRANSCRIPTIONAL REPRESSOR SCO4008"/>
    <property type="match status" value="1"/>
</dbReference>
<dbReference type="Proteomes" id="UP000664218">
    <property type="component" value="Unassembled WGS sequence"/>
</dbReference>
<protein>
    <submittedName>
        <fullName evidence="4">TetR/AcrR family transcriptional regulator</fullName>
    </submittedName>
</protein>
<gene>
    <name evidence="4" type="ORF">J3A84_14680</name>
</gene>
<dbReference type="Gene3D" id="1.10.10.60">
    <property type="entry name" value="Homeodomain-like"/>
    <property type="match status" value="1"/>
</dbReference>
<dbReference type="InterPro" id="IPR050109">
    <property type="entry name" value="HTH-type_TetR-like_transc_reg"/>
</dbReference>
<proteinExistence type="predicted"/>
<name>A0A939KM35_9CLOT</name>
<dbReference type="PROSITE" id="PS50977">
    <property type="entry name" value="HTH_TETR_2"/>
    <property type="match status" value="1"/>
</dbReference>
<feature type="domain" description="HTH tetR-type" evidence="3">
    <location>
        <begin position="8"/>
        <end position="68"/>
    </location>
</feature>
<dbReference type="AlphaFoldDB" id="A0A939KM35"/>
<evidence type="ECO:0000313" key="5">
    <source>
        <dbReference type="Proteomes" id="UP000664218"/>
    </source>
</evidence>
<dbReference type="Pfam" id="PF00440">
    <property type="entry name" value="TetR_N"/>
    <property type="match status" value="1"/>
</dbReference>
<dbReference type="InterPro" id="IPR001647">
    <property type="entry name" value="HTH_TetR"/>
</dbReference>
<dbReference type="PROSITE" id="PS01081">
    <property type="entry name" value="HTH_TETR_1"/>
    <property type="match status" value="1"/>
</dbReference>
<dbReference type="Gene3D" id="1.10.357.10">
    <property type="entry name" value="Tetracycline Repressor, domain 2"/>
    <property type="match status" value="1"/>
</dbReference>
<reference evidence="4" key="1">
    <citation type="submission" date="2021-03" db="EMBL/GenBank/DDBJ databases">
        <title>Proteiniclasticum marinus sp. nov., isolated from tidal flat sediment.</title>
        <authorList>
            <person name="Namirimu T."/>
            <person name="Yang J.-A."/>
            <person name="Yang S.-H."/>
            <person name="Kim Y.-J."/>
            <person name="Kwon K.K."/>
        </authorList>
    </citation>
    <scope>NUCLEOTIDE SEQUENCE</scope>
    <source>
        <strain evidence="4">SCR006</strain>
    </source>
</reference>
<evidence type="ECO:0000313" key="4">
    <source>
        <dbReference type="EMBL" id="MBO1266280.1"/>
    </source>
</evidence>
<keyword evidence="5" id="KW-1185">Reference proteome</keyword>
<dbReference type="GO" id="GO:0006355">
    <property type="term" value="P:regulation of DNA-templated transcription"/>
    <property type="evidence" value="ECO:0007669"/>
    <property type="project" value="UniProtKB-ARBA"/>
</dbReference>
<evidence type="ECO:0000259" key="3">
    <source>
        <dbReference type="PROSITE" id="PS50977"/>
    </source>
</evidence>
<keyword evidence="1 2" id="KW-0238">DNA-binding</keyword>
<feature type="DNA-binding region" description="H-T-H motif" evidence="2">
    <location>
        <begin position="31"/>
        <end position="50"/>
    </location>
</feature>
<dbReference type="GO" id="GO:0003677">
    <property type="term" value="F:DNA binding"/>
    <property type="evidence" value="ECO:0007669"/>
    <property type="project" value="UniProtKB-UniRule"/>
</dbReference>
<comment type="caution">
    <text evidence="4">The sequence shown here is derived from an EMBL/GenBank/DDBJ whole genome shotgun (WGS) entry which is preliminary data.</text>
</comment>
<dbReference type="PANTHER" id="PTHR30328">
    <property type="entry name" value="TRANSCRIPTIONAL REPRESSOR"/>
    <property type="match status" value="1"/>
</dbReference>
<dbReference type="PRINTS" id="PR00455">
    <property type="entry name" value="HTHTETR"/>
</dbReference>
<evidence type="ECO:0000256" key="2">
    <source>
        <dbReference type="PROSITE-ProRule" id="PRU00335"/>
    </source>
</evidence>
<evidence type="ECO:0000256" key="1">
    <source>
        <dbReference type="ARBA" id="ARBA00023125"/>
    </source>
</evidence>
<sequence length="204" mass="24466">MNREEKNRLTREQIVSAAVKEFGMHSYSEASLNEISKRGALSKGIIYHYFKDKDELYLVCVRACFMSLLDFLGGIELSFSHVEKSMEKYLSSRQEFFKENPYYSTIFTNALLQPPKHLRDEIRDITAELENFNIEFYERILDHVELKEDVTRQEAVEYFMLFQESFNHHFQKKEYEDIGQLFQEHELKLKRLLKLMFYGIIKED</sequence>
<dbReference type="InterPro" id="IPR009057">
    <property type="entry name" value="Homeodomain-like_sf"/>
</dbReference>
<dbReference type="SUPFAM" id="SSF46689">
    <property type="entry name" value="Homeodomain-like"/>
    <property type="match status" value="1"/>
</dbReference>